<dbReference type="InterPro" id="IPR036388">
    <property type="entry name" value="WH-like_DNA-bd_sf"/>
</dbReference>
<dbReference type="InterPro" id="IPR051011">
    <property type="entry name" value="Metal_resp_trans_reg"/>
</dbReference>
<name>A0A511XQV7_9PROT</name>
<feature type="region of interest" description="Disordered" evidence="4">
    <location>
        <begin position="76"/>
        <end position="99"/>
    </location>
</feature>
<reference evidence="6 7" key="1">
    <citation type="submission" date="2019-07" db="EMBL/GenBank/DDBJ databases">
        <title>Whole genome shotgun sequence of Acetobacter oeni NBRC 105207.</title>
        <authorList>
            <person name="Hosoyama A."/>
            <person name="Uohara A."/>
            <person name="Ohji S."/>
            <person name="Ichikawa N."/>
        </authorList>
    </citation>
    <scope>NUCLEOTIDE SEQUENCE [LARGE SCALE GENOMIC DNA]</scope>
    <source>
        <strain evidence="6 7">NBRC 105207</strain>
    </source>
</reference>
<feature type="domain" description="HTH arsR-type" evidence="5">
    <location>
        <begin position="1"/>
        <end position="73"/>
    </location>
</feature>
<dbReference type="SUPFAM" id="SSF46785">
    <property type="entry name" value="Winged helix' DNA-binding domain"/>
    <property type="match status" value="1"/>
</dbReference>
<evidence type="ECO:0000256" key="4">
    <source>
        <dbReference type="SAM" id="MobiDB-lite"/>
    </source>
</evidence>
<dbReference type="PRINTS" id="PR00778">
    <property type="entry name" value="HTHARSR"/>
</dbReference>
<accession>A0A511XQV7</accession>
<dbReference type="Proteomes" id="UP000321746">
    <property type="component" value="Unassembled WGS sequence"/>
</dbReference>
<proteinExistence type="predicted"/>
<dbReference type="NCBIfam" id="NF033788">
    <property type="entry name" value="HTH_metalloreg"/>
    <property type="match status" value="1"/>
</dbReference>
<dbReference type="AlphaFoldDB" id="A0A511XQV7"/>
<dbReference type="CDD" id="cd00090">
    <property type="entry name" value="HTH_ARSR"/>
    <property type="match status" value="1"/>
</dbReference>
<dbReference type="InterPro" id="IPR001845">
    <property type="entry name" value="HTH_ArsR_DNA-bd_dom"/>
</dbReference>
<evidence type="ECO:0000259" key="5">
    <source>
        <dbReference type="PROSITE" id="PS50987"/>
    </source>
</evidence>
<dbReference type="RefSeq" id="WP_242010930.1">
    <property type="nucleotide sequence ID" value="NZ_BJYG01000094.1"/>
</dbReference>
<dbReference type="PANTHER" id="PTHR43132">
    <property type="entry name" value="ARSENICAL RESISTANCE OPERON REPRESSOR ARSR-RELATED"/>
    <property type="match status" value="1"/>
</dbReference>
<dbReference type="Gene3D" id="1.10.10.10">
    <property type="entry name" value="Winged helix-like DNA-binding domain superfamily/Winged helix DNA-binding domain"/>
    <property type="match status" value="1"/>
</dbReference>
<protein>
    <recommendedName>
        <fullName evidence="5">HTH arsR-type domain-containing protein</fullName>
    </recommendedName>
</protein>
<dbReference type="GO" id="GO:0003700">
    <property type="term" value="F:DNA-binding transcription factor activity"/>
    <property type="evidence" value="ECO:0007669"/>
    <property type="project" value="InterPro"/>
</dbReference>
<evidence type="ECO:0000256" key="2">
    <source>
        <dbReference type="ARBA" id="ARBA00023125"/>
    </source>
</evidence>
<dbReference type="Pfam" id="PF01022">
    <property type="entry name" value="HTH_5"/>
    <property type="match status" value="1"/>
</dbReference>
<dbReference type="GO" id="GO:0003677">
    <property type="term" value="F:DNA binding"/>
    <property type="evidence" value="ECO:0007669"/>
    <property type="project" value="UniProtKB-KW"/>
</dbReference>
<dbReference type="SMART" id="SM00418">
    <property type="entry name" value="HTH_ARSR"/>
    <property type="match status" value="1"/>
</dbReference>
<evidence type="ECO:0000256" key="1">
    <source>
        <dbReference type="ARBA" id="ARBA00023015"/>
    </source>
</evidence>
<evidence type="ECO:0000256" key="3">
    <source>
        <dbReference type="ARBA" id="ARBA00023163"/>
    </source>
</evidence>
<organism evidence="6 7">
    <name type="scientific">Acetobacter oeni</name>
    <dbReference type="NCBI Taxonomy" id="304077"/>
    <lineage>
        <taxon>Bacteria</taxon>
        <taxon>Pseudomonadati</taxon>
        <taxon>Pseudomonadota</taxon>
        <taxon>Alphaproteobacteria</taxon>
        <taxon>Acetobacterales</taxon>
        <taxon>Acetobacteraceae</taxon>
        <taxon>Acetobacter</taxon>
    </lineage>
</organism>
<keyword evidence="2" id="KW-0238">DNA-binding</keyword>
<sequence>MIVCSLVEAERSVGELETVLGIRQPTLSQQLGELREAGIIEGRREAKQVFYRIADARSLTLISMLHDRFCGGELAESATEQGGAASTSHTGSADTSPRRIIRSAEAARFARIELPRSSDRDRV</sequence>
<dbReference type="InterPro" id="IPR036390">
    <property type="entry name" value="WH_DNA-bd_sf"/>
</dbReference>
<dbReference type="InterPro" id="IPR011991">
    <property type="entry name" value="ArsR-like_HTH"/>
</dbReference>
<keyword evidence="7" id="KW-1185">Reference proteome</keyword>
<evidence type="ECO:0000313" key="6">
    <source>
        <dbReference type="EMBL" id="GEN65343.1"/>
    </source>
</evidence>
<dbReference type="PANTHER" id="PTHR43132:SF2">
    <property type="entry name" value="ARSENICAL RESISTANCE OPERON REPRESSOR ARSR-RELATED"/>
    <property type="match status" value="1"/>
</dbReference>
<feature type="compositionally biased region" description="Polar residues" evidence="4">
    <location>
        <begin position="78"/>
        <end position="95"/>
    </location>
</feature>
<dbReference type="EMBL" id="BJYG01000094">
    <property type="protein sequence ID" value="GEN65343.1"/>
    <property type="molecule type" value="Genomic_DNA"/>
</dbReference>
<comment type="caution">
    <text evidence="6">The sequence shown here is derived from an EMBL/GenBank/DDBJ whole genome shotgun (WGS) entry which is preliminary data.</text>
</comment>
<keyword evidence="1" id="KW-0805">Transcription regulation</keyword>
<dbReference type="PROSITE" id="PS50987">
    <property type="entry name" value="HTH_ARSR_2"/>
    <property type="match status" value="1"/>
</dbReference>
<keyword evidence="3" id="KW-0804">Transcription</keyword>
<evidence type="ECO:0000313" key="7">
    <source>
        <dbReference type="Proteomes" id="UP000321746"/>
    </source>
</evidence>
<gene>
    <name evidence="6" type="ORF">AOE01nite_35670</name>
</gene>